<evidence type="ECO:0000313" key="3">
    <source>
        <dbReference type="Proteomes" id="UP000077623"/>
    </source>
</evidence>
<keyword evidence="3" id="KW-1185">Reference proteome</keyword>
<protein>
    <submittedName>
        <fullName evidence="2">Uncharacterized protein</fullName>
    </submittedName>
</protein>
<dbReference type="EMBL" id="LWUJ01000015">
    <property type="protein sequence ID" value="OAL09753.1"/>
    <property type="molecule type" value="Genomic_DNA"/>
</dbReference>
<organism evidence="2 3">
    <name type="scientific">Candidatus Mycoplasma haematobovis</name>
    <dbReference type="NCBI Taxonomy" id="432608"/>
    <lineage>
        <taxon>Bacteria</taxon>
        <taxon>Bacillati</taxon>
        <taxon>Mycoplasmatota</taxon>
        <taxon>Mollicutes</taxon>
        <taxon>Mycoplasmataceae</taxon>
        <taxon>Mycoplasma</taxon>
    </lineage>
</organism>
<feature type="coiled-coil region" evidence="1">
    <location>
        <begin position="12"/>
        <end position="39"/>
    </location>
</feature>
<dbReference type="STRING" id="432608.A6V39_05310"/>
<comment type="caution">
    <text evidence="2">The sequence shown here is derived from an EMBL/GenBank/DDBJ whole genome shotgun (WGS) entry which is preliminary data.</text>
</comment>
<dbReference type="Proteomes" id="UP000077623">
    <property type="component" value="Unassembled WGS sequence"/>
</dbReference>
<dbReference type="RefSeq" id="WP_187150701.1">
    <property type="nucleotide sequence ID" value="NZ_LWUJ01000015.1"/>
</dbReference>
<name>A0A1A9QBB6_9MOLU</name>
<dbReference type="AlphaFoldDB" id="A0A1A9QBB6"/>
<evidence type="ECO:0000313" key="2">
    <source>
        <dbReference type="EMBL" id="OAL09753.1"/>
    </source>
</evidence>
<evidence type="ECO:0000256" key="1">
    <source>
        <dbReference type="SAM" id="Coils"/>
    </source>
</evidence>
<accession>A0A1A9QBB6</accession>
<reference evidence="3" key="1">
    <citation type="submission" date="2016-04" db="EMBL/GenBank/DDBJ databases">
        <authorList>
            <person name="Quiroz-Castaneda R.E."/>
            <person name="Martinez-Ocampo F."/>
        </authorList>
    </citation>
    <scope>NUCLEOTIDE SEQUENCE [LARGE SCALE GENOMIC DNA]</scope>
    <source>
        <strain evidence="3">INIFAP01</strain>
    </source>
</reference>
<proteinExistence type="predicted"/>
<sequence>MASFCGLKLNNNIDFRKKIERYRKVKENLQKALTDQFENYYLPSWSNDALWKRIHDNLQYKWTSRNPYDLYPTPQSFRDWCYEKAEKDKNNDDCNGTWGWCGDCLRNRDWDKGLSLGE</sequence>
<gene>
    <name evidence="2" type="ORF">A6V39_05310</name>
</gene>
<keyword evidence="1" id="KW-0175">Coiled coil</keyword>